<accession>A0A0E9VID6</accession>
<organism evidence="1">
    <name type="scientific">Anguilla anguilla</name>
    <name type="common">European freshwater eel</name>
    <name type="synonym">Muraena anguilla</name>
    <dbReference type="NCBI Taxonomy" id="7936"/>
    <lineage>
        <taxon>Eukaryota</taxon>
        <taxon>Metazoa</taxon>
        <taxon>Chordata</taxon>
        <taxon>Craniata</taxon>
        <taxon>Vertebrata</taxon>
        <taxon>Euteleostomi</taxon>
        <taxon>Actinopterygii</taxon>
        <taxon>Neopterygii</taxon>
        <taxon>Teleostei</taxon>
        <taxon>Anguilliformes</taxon>
        <taxon>Anguillidae</taxon>
        <taxon>Anguilla</taxon>
    </lineage>
</organism>
<dbReference type="AlphaFoldDB" id="A0A0E9VID6"/>
<dbReference type="EMBL" id="GBXM01030831">
    <property type="protein sequence ID" value="JAH77746.1"/>
    <property type="molecule type" value="Transcribed_RNA"/>
</dbReference>
<protein>
    <submittedName>
        <fullName evidence="1">Uncharacterized protein</fullName>
    </submittedName>
</protein>
<proteinExistence type="predicted"/>
<reference evidence="1" key="2">
    <citation type="journal article" date="2015" name="Fish Shellfish Immunol.">
        <title>Early steps in the European eel (Anguilla anguilla)-Vibrio vulnificus interaction in the gills: Role of the RtxA13 toxin.</title>
        <authorList>
            <person name="Callol A."/>
            <person name="Pajuelo D."/>
            <person name="Ebbesson L."/>
            <person name="Teles M."/>
            <person name="MacKenzie S."/>
            <person name="Amaro C."/>
        </authorList>
    </citation>
    <scope>NUCLEOTIDE SEQUENCE</scope>
</reference>
<evidence type="ECO:0000313" key="1">
    <source>
        <dbReference type="EMBL" id="JAH77746.1"/>
    </source>
</evidence>
<sequence>MLDLENYNPVKVLWSLADGRRLFKMESSLVLCFIA</sequence>
<name>A0A0E9VID6_ANGAN</name>
<reference evidence="1" key="1">
    <citation type="submission" date="2014-11" db="EMBL/GenBank/DDBJ databases">
        <authorList>
            <person name="Amaro Gonzalez C."/>
        </authorList>
    </citation>
    <scope>NUCLEOTIDE SEQUENCE</scope>
</reference>